<reference evidence="4" key="1">
    <citation type="journal article" date="2012" name="J. Bacteriol.">
        <title>Genome Sequence of Micromonospora lupini Lupac 08, Isolated from Root Nodules of Lupinus angustifolius.</title>
        <authorList>
            <person name="Alonso-Vega P."/>
            <person name="Normand P."/>
            <person name="Bacigalupe R."/>
            <person name="Pujic P."/>
            <person name="Lajus A."/>
            <person name="Vallenet D."/>
            <person name="Carro L."/>
            <person name="Coll P."/>
            <person name="Trujillo M.E."/>
        </authorList>
    </citation>
    <scope>NUCLEOTIDE SEQUENCE [LARGE SCALE GENOMIC DNA]</scope>
    <source>
        <strain evidence="4">Lupac 08</strain>
    </source>
</reference>
<dbReference type="STRING" id="1150864.MILUP08_40678"/>
<dbReference type="CDD" id="cd19091">
    <property type="entry name" value="AKR_PsAKR"/>
    <property type="match status" value="1"/>
</dbReference>
<gene>
    <name evidence="3" type="primary">KOB</name>
    <name evidence="3" type="ORF">MILUP08_40678</name>
</gene>
<dbReference type="SUPFAM" id="SSF51430">
    <property type="entry name" value="NAD(P)-linked oxidoreductase"/>
    <property type="match status" value="1"/>
</dbReference>
<dbReference type="Pfam" id="PF00248">
    <property type="entry name" value="Aldo_ket_red"/>
    <property type="match status" value="1"/>
</dbReference>
<evidence type="ECO:0000256" key="1">
    <source>
        <dbReference type="ARBA" id="ARBA00023002"/>
    </source>
</evidence>
<dbReference type="InterPro" id="IPR023210">
    <property type="entry name" value="NADP_OxRdtase_dom"/>
</dbReference>
<dbReference type="AlphaFoldDB" id="I0KW21"/>
<name>I0KW21_9ACTN</name>
<dbReference type="InterPro" id="IPR036812">
    <property type="entry name" value="NAD(P)_OxRdtase_dom_sf"/>
</dbReference>
<keyword evidence="1" id="KW-0560">Oxidoreductase</keyword>
<dbReference type="Gene3D" id="3.20.20.100">
    <property type="entry name" value="NADP-dependent oxidoreductase domain"/>
    <property type="match status" value="1"/>
</dbReference>
<dbReference type="eggNOG" id="COG0667">
    <property type="taxonomic scope" value="Bacteria"/>
</dbReference>
<evidence type="ECO:0000313" key="3">
    <source>
        <dbReference type="EMBL" id="CCH15768.1"/>
    </source>
</evidence>
<proteinExistence type="predicted"/>
<organism evidence="3 4">
    <name type="scientific">Micromonospora lupini str. Lupac 08</name>
    <dbReference type="NCBI Taxonomy" id="1150864"/>
    <lineage>
        <taxon>Bacteria</taxon>
        <taxon>Bacillati</taxon>
        <taxon>Actinomycetota</taxon>
        <taxon>Actinomycetes</taxon>
        <taxon>Micromonosporales</taxon>
        <taxon>Micromonosporaceae</taxon>
        <taxon>Micromonospora</taxon>
    </lineage>
</organism>
<protein>
    <submittedName>
        <fullName evidence="3">Aldo/keto reductase</fullName>
    </submittedName>
</protein>
<dbReference type="EMBL" id="CAIE01000009">
    <property type="protein sequence ID" value="CCH15768.1"/>
    <property type="molecule type" value="Genomic_DNA"/>
</dbReference>
<evidence type="ECO:0000259" key="2">
    <source>
        <dbReference type="Pfam" id="PF00248"/>
    </source>
</evidence>
<dbReference type="PANTHER" id="PTHR43364:SF18">
    <property type="entry name" value="OXIDOREDUCTASE"/>
    <property type="match status" value="1"/>
</dbReference>
<dbReference type="GO" id="GO:0005829">
    <property type="term" value="C:cytosol"/>
    <property type="evidence" value="ECO:0007669"/>
    <property type="project" value="TreeGrafter"/>
</dbReference>
<dbReference type="FunFam" id="3.20.20.100:FF:000004">
    <property type="entry name" value="Oxidoreductase, aldo/keto reductase"/>
    <property type="match status" value="1"/>
</dbReference>
<dbReference type="GO" id="GO:0016491">
    <property type="term" value="F:oxidoreductase activity"/>
    <property type="evidence" value="ECO:0007669"/>
    <property type="project" value="UniProtKB-KW"/>
</dbReference>
<evidence type="ECO:0000313" key="4">
    <source>
        <dbReference type="Proteomes" id="UP000003448"/>
    </source>
</evidence>
<dbReference type="PANTHER" id="PTHR43364">
    <property type="entry name" value="NADH-SPECIFIC METHYLGLYOXAL REDUCTASE-RELATED"/>
    <property type="match status" value="1"/>
</dbReference>
<dbReference type="InterPro" id="IPR050523">
    <property type="entry name" value="AKR_Detox_Biosynth"/>
</dbReference>
<dbReference type="Proteomes" id="UP000003448">
    <property type="component" value="Unassembled WGS sequence"/>
</dbReference>
<keyword evidence="4" id="KW-1185">Reference proteome</keyword>
<dbReference type="OrthoDB" id="3170516at2"/>
<comment type="caution">
    <text evidence="3">The sequence shown here is derived from an EMBL/GenBank/DDBJ whole genome shotgun (WGS) entry which is preliminary data.</text>
</comment>
<accession>I0KW21</accession>
<feature type="domain" description="NADP-dependent oxidoreductase" evidence="2">
    <location>
        <begin position="15"/>
        <end position="317"/>
    </location>
</feature>
<sequence>MRMRRLGNSGLFVSELAFGTMTFGGQHGYQHVGTVSVAEATELVGMCLDVGVNYFDTADTYSGGHSEEVLGAALGRRRADVIVSTTVRWAVPGQPSGPNDQGLSRHHILRAVEGSLRRLGTDYIDLYQVQGWDGRTPWEETLRALDDLVRAGKVRYLGASNLSAWQLTQALGVSERRMLERFIVHQVQYNLVSREVEWELLEMAEAEGVGITCWSPLAGGFLAGQQRRGQGAPRGTRRALGHFDPADETQAFDALEVTREIAGKRGVSPAQVAIRWLLERPQVSSVIIGARNATQLADNLGALTWELDDDQRAILDVVTEPMLPYPFWHQRMAGAALPGRAVHG</sequence>